<gene>
    <name evidence="1" type="ORF">EZJ58_0444</name>
</gene>
<dbReference type="EMBL" id="SJOI01000001">
    <property type="protein sequence ID" value="TCL02425.1"/>
    <property type="molecule type" value="Genomic_DNA"/>
</dbReference>
<keyword evidence="2" id="KW-1185">Reference proteome</keyword>
<proteinExistence type="predicted"/>
<name>A0A4R1N5E9_9GAMM</name>
<reference evidence="1 2" key="1">
    <citation type="submission" date="2019-02" db="EMBL/GenBank/DDBJ databases">
        <title>Investigation of anaerobic lignin degradation for improved lignocellulosic biofuels.</title>
        <authorList>
            <person name="Deangelis K."/>
        </authorList>
    </citation>
    <scope>NUCLEOTIDE SEQUENCE [LARGE SCALE GENOMIC DNA]</scope>
    <source>
        <strain evidence="1 2">159R</strain>
    </source>
</reference>
<dbReference type="Proteomes" id="UP000294555">
    <property type="component" value="Unassembled WGS sequence"/>
</dbReference>
<evidence type="ECO:0000313" key="1">
    <source>
        <dbReference type="EMBL" id="TCL02425.1"/>
    </source>
</evidence>
<protein>
    <submittedName>
        <fullName evidence="1">Uncharacterized protein</fullName>
    </submittedName>
</protein>
<evidence type="ECO:0000313" key="2">
    <source>
        <dbReference type="Proteomes" id="UP000294555"/>
    </source>
</evidence>
<sequence length="58" mass="6424">MHFADVCAEMPFPQTLKAAFWPLLTSVWLTLSQLVIGGNNSDTIGQSALFPRLSRFVV</sequence>
<organism evidence="1 2">
    <name type="scientific">Sodalis ligni</name>
    <dbReference type="NCBI Taxonomy" id="2697027"/>
    <lineage>
        <taxon>Bacteria</taxon>
        <taxon>Pseudomonadati</taxon>
        <taxon>Pseudomonadota</taxon>
        <taxon>Gammaproteobacteria</taxon>
        <taxon>Enterobacterales</taxon>
        <taxon>Bruguierivoracaceae</taxon>
        <taxon>Sodalis</taxon>
    </lineage>
</organism>
<comment type="caution">
    <text evidence="1">The sequence shown here is derived from an EMBL/GenBank/DDBJ whole genome shotgun (WGS) entry which is preliminary data.</text>
</comment>
<accession>A0A4R1N5E9</accession>
<dbReference type="AlphaFoldDB" id="A0A4R1N5E9"/>